<dbReference type="RefSeq" id="WP_131559420.1">
    <property type="nucleotide sequence ID" value="NZ_SJSN01000009.1"/>
</dbReference>
<reference evidence="5 6" key="1">
    <citation type="submission" date="2019-02" db="EMBL/GenBank/DDBJ databases">
        <title>Pedobacter sp. RP-3-11 sp. nov., isolated from Arctic soil.</title>
        <authorList>
            <person name="Dahal R.H."/>
        </authorList>
    </citation>
    <scope>NUCLEOTIDE SEQUENCE [LARGE SCALE GENOMIC DNA]</scope>
    <source>
        <strain evidence="5 6">RP-3-11</strain>
    </source>
</reference>
<dbReference type="PANTHER" id="PTHR43280:SF32">
    <property type="entry name" value="TRANSCRIPTIONAL REGULATORY PROTEIN"/>
    <property type="match status" value="1"/>
</dbReference>
<evidence type="ECO:0000256" key="2">
    <source>
        <dbReference type="ARBA" id="ARBA00023125"/>
    </source>
</evidence>
<protein>
    <submittedName>
        <fullName evidence="5">AraC family transcriptional regulator</fullName>
    </submittedName>
</protein>
<sequence length="257" mass="29414">MIQLEPISGVFKKERALQAAYPMRVLIVKEASGLLCMNAGDHRLLNHRIFFIPEEGLVRLEGEIKSGYWLSFSNSLYAEFLLQHLDPLAKNLFLNLSFRDLENESAQTYNLINQLKKDIEAQKDLPFLAQYISLFLGFTSGLDGYLAAWTLDELQQVLRFRAILEQFYKRERAIQFYAEGMGISTGRLNSFLGKVLGKSLSSLIKDRIMREAEELLLHSDNSVDEIAQILGFEQTSSFITTFRRYKGISVNQFSHLG</sequence>
<dbReference type="SMART" id="SM00342">
    <property type="entry name" value="HTH_ARAC"/>
    <property type="match status" value="1"/>
</dbReference>
<dbReference type="InterPro" id="IPR009057">
    <property type="entry name" value="Homeodomain-like_sf"/>
</dbReference>
<dbReference type="PROSITE" id="PS01124">
    <property type="entry name" value="HTH_ARAC_FAMILY_2"/>
    <property type="match status" value="1"/>
</dbReference>
<accession>A0A4V2MMR7</accession>
<dbReference type="Gene3D" id="1.10.10.60">
    <property type="entry name" value="Homeodomain-like"/>
    <property type="match status" value="1"/>
</dbReference>
<keyword evidence="1" id="KW-0805">Transcription regulation</keyword>
<evidence type="ECO:0000256" key="1">
    <source>
        <dbReference type="ARBA" id="ARBA00023015"/>
    </source>
</evidence>
<dbReference type="InterPro" id="IPR018060">
    <property type="entry name" value="HTH_AraC"/>
</dbReference>
<dbReference type="PANTHER" id="PTHR43280">
    <property type="entry name" value="ARAC-FAMILY TRANSCRIPTIONAL REGULATOR"/>
    <property type="match status" value="1"/>
</dbReference>
<feature type="domain" description="HTH araC/xylS-type" evidence="4">
    <location>
        <begin position="158"/>
        <end position="256"/>
    </location>
</feature>
<evidence type="ECO:0000313" key="6">
    <source>
        <dbReference type="Proteomes" id="UP000291485"/>
    </source>
</evidence>
<keyword evidence="6" id="KW-1185">Reference proteome</keyword>
<proteinExistence type="predicted"/>
<keyword evidence="3" id="KW-0804">Transcription</keyword>
<gene>
    <name evidence="5" type="ORF">EZ449_12990</name>
</gene>
<dbReference type="AlphaFoldDB" id="A0A4V2MMR7"/>
<dbReference type="Proteomes" id="UP000291485">
    <property type="component" value="Unassembled WGS sequence"/>
</dbReference>
<dbReference type="SUPFAM" id="SSF46689">
    <property type="entry name" value="Homeodomain-like"/>
    <property type="match status" value="1"/>
</dbReference>
<dbReference type="GO" id="GO:0003700">
    <property type="term" value="F:DNA-binding transcription factor activity"/>
    <property type="evidence" value="ECO:0007669"/>
    <property type="project" value="InterPro"/>
</dbReference>
<dbReference type="EMBL" id="SJSN01000009">
    <property type="protein sequence ID" value="TCD08312.1"/>
    <property type="molecule type" value="Genomic_DNA"/>
</dbReference>
<dbReference type="OrthoDB" id="751487at2"/>
<comment type="caution">
    <text evidence="5">The sequence shown here is derived from an EMBL/GenBank/DDBJ whole genome shotgun (WGS) entry which is preliminary data.</text>
</comment>
<evidence type="ECO:0000313" key="5">
    <source>
        <dbReference type="EMBL" id="TCD08312.1"/>
    </source>
</evidence>
<dbReference type="Pfam" id="PF12833">
    <property type="entry name" value="HTH_18"/>
    <property type="match status" value="1"/>
</dbReference>
<evidence type="ECO:0000256" key="3">
    <source>
        <dbReference type="ARBA" id="ARBA00023163"/>
    </source>
</evidence>
<keyword evidence="2" id="KW-0238">DNA-binding</keyword>
<organism evidence="5 6">
    <name type="scientific">Pedobacter frigidisoli</name>
    <dbReference type="NCBI Taxonomy" id="2530455"/>
    <lineage>
        <taxon>Bacteria</taxon>
        <taxon>Pseudomonadati</taxon>
        <taxon>Bacteroidota</taxon>
        <taxon>Sphingobacteriia</taxon>
        <taxon>Sphingobacteriales</taxon>
        <taxon>Sphingobacteriaceae</taxon>
        <taxon>Pedobacter</taxon>
    </lineage>
</organism>
<name>A0A4V2MMR7_9SPHI</name>
<evidence type="ECO:0000259" key="4">
    <source>
        <dbReference type="PROSITE" id="PS01124"/>
    </source>
</evidence>
<dbReference type="GO" id="GO:0043565">
    <property type="term" value="F:sequence-specific DNA binding"/>
    <property type="evidence" value="ECO:0007669"/>
    <property type="project" value="InterPro"/>
</dbReference>